<evidence type="ECO:0000313" key="4">
    <source>
        <dbReference type="EMBL" id="KAF2179439.1"/>
    </source>
</evidence>
<evidence type="ECO:0000256" key="3">
    <source>
        <dbReference type="SAM" id="SignalP"/>
    </source>
</evidence>
<dbReference type="InterPro" id="IPR029058">
    <property type="entry name" value="AB_hydrolase_fold"/>
</dbReference>
<sequence length="239" mass="24725">MLSTYLPLALLVAQGVSAFPLLPDLLQTRQSTACASVHVFIARGSNEEYPGRQSAVVSAVCSGISSCNYEDITYPATFDNYCVSAGTGVSNGMAQIRAYAAKCPSAKLVLTGYSQGAHVVGDILGGGGGVSSIGCTQATNTGFSPTTSPGSQIVAATLFGDVRHVAFQSYNVGTAPDKNGLWPRADTQLTNLNRWSSILSSWCDSGDPVCGSGLDVNAHLAYFGKYSSAAGEFVKSKLG</sequence>
<feature type="signal peptide" evidence="3">
    <location>
        <begin position="1"/>
        <end position="18"/>
    </location>
</feature>
<evidence type="ECO:0000256" key="1">
    <source>
        <dbReference type="ARBA" id="ARBA00022801"/>
    </source>
</evidence>
<dbReference type="PANTHER" id="PTHR33630">
    <property type="entry name" value="CUTINASE RV1984C-RELATED-RELATED"/>
    <property type="match status" value="1"/>
</dbReference>
<dbReference type="SUPFAM" id="SSF53474">
    <property type="entry name" value="alpha/beta-Hydrolases"/>
    <property type="match status" value="1"/>
</dbReference>
<evidence type="ECO:0000313" key="5">
    <source>
        <dbReference type="Proteomes" id="UP000800200"/>
    </source>
</evidence>
<dbReference type="SMART" id="SM01110">
    <property type="entry name" value="Cutinase"/>
    <property type="match status" value="1"/>
</dbReference>
<dbReference type="OrthoDB" id="2586582at2759"/>
<keyword evidence="3" id="KW-0732">Signal</keyword>
<gene>
    <name evidence="4" type="ORF">K469DRAFT_596064</name>
</gene>
<keyword evidence="5" id="KW-1185">Reference proteome</keyword>
<keyword evidence="1" id="KW-0378">Hydrolase</keyword>
<dbReference type="GO" id="GO:0052689">
    <property type="term" value="F:carboxylic ester hydrolase activity"/>
    <property type="evidence" value="ECO:0007669"/>
    <property type="project" value="UniProtKB-ARBA"/>
</dbReference>
<dbReference type="Proteomes" id="UP000800200">
    <property type="component" value="Unassembled WGS sequence"/>
</dbReference>
<dbReference type="EMBL" id="ML994667">
    <property type="protein sequence ID" value="KAF2179439.1"/>
    <property type="molecule type" value="Genomic_DNA"/>
</dbReference>
<organism evidence="4 5">
    <name type="scientific">Zopfia rhizophila CBS 207.26</name>
    <dbReference type="NCBI Taxonomy" id="1314779"/>
    <lineage>
        <taxon>Eukaryota</taxon>
        <taxon>Fungi</taxon>
        <taxon>Dikarya</taxon>
        <taxon>Ascomycota</taxon>
        <taxon>Pezizomycotina</taxon>
        <taxon>Dothideomycetes</taxon>
        <taxon>Dothideomycetes incertae sedis</taxon>
        <taxon>Zopfiaceae</taxon>
        <taxon>Zopfia</taxon>
    </lineage>
</organism>
<dbReference type="Gene3D" id="3.40.50.1820">
    <property type="entry name" value="alpha/beta hydrolase"/>
    <property type="match status" value="1"/>
</dbReference>
<protein>
    <submittedName>
        <fullName evidence="4">Carbohydrate esterase family 5 protein</fullName>
    </submittedName>
</protein>
<reference evidence="4" key="1">
    <citation type="journal article" date="2020" name="Stud. Mycol.">
        <title>101 Dothideomycetes genomes: a test case for predicting lifestyles and emergence of pathogens.</title>
        <authorList>
            <person name="Haridas S."/>
            <person name="Albert R."/>
            <person name="Binder M."/>
            <person name="Bloem J."/>
            <person name="Labutti K."/>
            <person name="Salamov A."/>
            <person name="Andreopoulos B."/>
            <person name="Baker S."/>
            <person name="Barry K."/>
            <person name="Bills G."/>
            <person name="Bluhm B."/>
            <person name="Cannon C."/>
            <person name="Castanera R."/>
            <person name="Culley D."/>
            <person name="Daum C."/>
            <person name="Ezra D."/>
            <person name="Gonzalez J."/>
            <person name="Henrissat B."/>
            <person name="Kuo A."/>
            <person name="Liang C."/>
            <person name="Lipzen A."/>
            <person name="Lutzoni F."/>
            <person name="Magnuson J."/>
            <person name="Mondo S."/>
            <person name="Nolan M."/>
            <person name="Ohm R."/>
            <person name="Pangilinan J."/>
            <person name="Park H.-J."/>
            <person name="Ramirez L."/>
            <person name="Alfaro M."/>
            <person name="Sun H."/>
            <person name="Tritt A."/>
            <person name="Yoshinaga Y."/>
            <person name="Zwiers L.-H."/>
            <person name="Turgeon B."/>
            <person name="Goodwin S."/>
            <person name="Spatafora J."/>
            <person name="Crous P."/>
            <person name="Grigoriev I."/>
        </authorList>
    </citation>
    <scope>NUCLEOTIDE SEQUENCE</scope>
    <source>
        <strain evidence="4">CBS 207.26</strain>
    </source>
</reference>
<proteinExistence type="predicted"/>
<name>A0A6A6DMI4_9PEZI</name>
<feature type="chain" id="PRO_5025328157" evidence="3">
    <location>
        <begin position="19"/>
        <end position="239"/>
    </location>
</feature>
<dbReference type="InterPro" id="IPR000675">
    <property type="entry name" value="Cutinase/axe"/>
</dbReference>
<keyword evidence="2" id="KW-1015">Disulfide bond</keyword>
<evidence type="ECO:0000256" key="2">
    <source>
        <dbReference type="ARBA" id="ARBA00023157"/>
    </source>
</evidence>
<dbReference type="PANTHER" id="PTHR33630:SF13">
    <property type="entry name" value="ACETYLXYLAN ESTERASE"/>
    <property type="match status" value="1"/>
</dbReference>
<dbReference type="AlphaFoldDB" id="A0A6A6DMI4"/>
<accession>A0A6A6DMI4</accession>
<dbReference type="Pfam" id="PF01083">
    <property type="entry name" value="Cutinase"/>
    <property type="match status" value="1"/>
</dbReference>